<dbReference type="EMBL" id="ACHB01000091">
    <property type="protein sequence ID" value="EEI90412.1"/>
    <property type="molecule type" value="Genomic_DNA"/>
</dbReference>
<dbReference type="Pfam" id="PF14903">
    <property type="entry name" value="WG_beta_rep"/>
    <property type="match status" value="1"/>
</dbReference>
<protein>
    <recommendedName>
        <fullName evidence="3">Sel1 repeat protein</fullName>
    </recommendedName>
</protein>
<dbReference type="HOGENOM" id="CLU_018089_0_0_10"/>
<evidence type="ECO:0008006" key="3">
    <source>
        <dbReference type="Google" id="ProtNLM"/>
    </source>
</evidence>
<reference evidence="1 2" key="1">
    <citation type="submission" date="2009-01" db="EMBL/GenBank/DDBJ databases">
        <authorList>
            <person name="Qin X."/>
            <person name="Bachman B."/>
            <person name="Battles P."/>
            <person name="Bell A."/>
            <person name="Bess C."/>
            <person name="Bickham C."/>
            <person name="Chaboub L."/>
            <person name="Chen D."/>
            <person name="Coyle M."/>
            <person name="Deiros D.R."/>
            <person name="Dinh H."/>
            <person name="Forbes L."/>
            <person name="Fowler G."/>
            <person name="Francisco L."/>
            <person name="Fu Q."/>
            <person name="Gubbala S."/>
            <person name="Hale W."/>
            <person name="Han Y."/>
            <person name="Hemphill L."/>
            <person name="Highlander S.K."/>
            <person name="Hirani K."/>
            <person name="Hogues M."/>
            <person name="Jackson L."/>
            <person name="Jakkamsetti A."/>
            <person name="Javaid M."/>
            <person name="Jiang H."/>
            <person name="Korchina V."/>
            <person name="Kovar C."/>
            <person name="Lara F."/>
            <person name="Lee S."/>
            <person name="Mata R."/>
            <person name="Mathew T."/>
            <person name="Moen C."/>
            <person name="Morales K."/>
            <person name="Munidasa M."/>
            <person name="Nazareth L."/>
            <person name="Ngo R."/>
            <person name="Nguyen L."/>
            <person name="Okwuonu G."/>
            <person name="Ongeri F."/>
            <person name="Patil S."/>
            <person name="Petrosino J."/>
            <person name="Pham C."/>
            <person name="Pham P."/>
            <person name="Pu L.-L."/>
            <person name="Puazo M."/>
            <person name="Raj R."/>
            <person name="Reid J."/>
            <person name="Rouhana J."/>
            <person name="Saada N."/>
            <person name="Shang Y."/>
            <person name="Simmons D."/>
            <person name="Thornton R."/>
            <person name="Warren J."/>
            <person name="Weissenberger G."/>
            <person name="Zhang J."/>
            <person name="Zhang L."/>
            <person name="Zhou C."/>
            <person name="Zhu D."/>
            <person name="Muzny D."/>
            <person name="Worley K."/>
            <person name="Gibbs R."/>
        </authorList>
    </citation>
    <scope>NUCLEOTIDE SEQUENCE [LARGE SCALE GENOMIC DNA]</scope>
    <source>
        <strain evidence="1 2">ATCC 33300</strain>
    </source>
</reference>
<dbReference type="InterPro" id="IPR006597">
    <property type="entry name" value="Sel1-like"/>
</dbReference>
<dbReference type="Gene3D" id="1.25.40.10">
    <property type="entry name" value="Tetratricopeptide repeat domain"/>
    <property type="match status" value="2"/>
</dbReference>
<dbReference type="InterPro" id="IPR011990">
    <property type="entry name" value="TPR-like_helical_dom_sf"/>
</dbReference>
<dbReference type="InterPro" id="IPR050767">
    <property type="entry name" value="Sel1_AlgK"/>
</dbReference>
<organism evidence="1 2">
    <name type="scientific">Sphingobacterium spiritivorum ATCC 33300</name>
    <dbReference type="NCBI Taxonomy" id="525372"/>
    <lineage>
        <taxon>Bacteria</taxon>
        <taxon>Pseudomonadati</taxon>
        <taxon>Bacteroidota</taxon>
        <taxon>Sphingobacteriia</taxon>
        <taxon>Sphingobacteriales</taxon>
        <taxon>Sphingobacteriaceae</taxon>
        <taxon>Sphingobacterium</taxon>
    </lineage>
</organism>
<evidence type="ECO:0000313" key="1">
    <source>
        <dbReference type="EMBL" id="EEI90412.1"/>
    </source>
</evidence>
<dbReference type="SUPFAM" id="SSF81901">
    <property type="entry name" value="HCP-like"/>
    <property type="match status" value="1"/>
</dbReference>
<name>C2G343_SPHSI</name>
<dbReference type="SMART" id="SM00671">
    <property type="entry name" value="SEL1"/>
    <property type="match status" value="5"/>
</dbReference>
<sequence>MDIKRRKNGGNQGYPVLLFLCYFTLLISHMAHRIYTYNIDLKTRQNYPHYLGEWNYVIPELLFPLFSANPRSKGTRLYFEREPGIVALRQFYHLLAETYRLHNEKAYTEPVNTMFSFLENLPYDTFVMDATDVFNMNEEKHSNQAKDWVGEILEKNELYNKAIAEQDLSFLSDVLMQSGHASFLDMLQYDWINYGLGYWNEEAYKENGTEVFEQDQRYGLKDNKGNILVNPVYDDMYNFTNEGVAVVMKDDLYGYLKDTGELIIPCQYDDAFDAFLIEEELFATVVKQGKAGLIRLKTGESCIPIAYTDLEELYRGLFNANTNGVYTLLNSRNEQIIPGQSDFPYEFQYPDLVFKKEKGTALRHYYSLSGVYMGAFPEDVLCNISAGYYWVEPSKYQKKISVLNPEGVVFEEEIDRIIVLDNYSTIAYLKNKAWYIYDIRHQLMRLNGEGVERVGIDALNNYMPDVFIVTDKGANGLYDALQDKWLIPLSAENTKIEHCQLEFLRITQGAQMRYYDYNTTTMSPLYDYVCEGIDYQTQFLCLFAGDKMLTLDKERQIREVPNEQMGHLHENNHVLRGNDQRYFLDYYRNWTQCTGDGYESYFDQETLYTKGRRFARSGDMENAIRLYTLGAERGSVRMMFELGSIYTMDEQYQNIPLGVTYYERAAMEDSAAAWNDIGYLYQNGIGYPKDIERAMVAYQKAAELGDGLALVNLGDLYFYGHVEQDYDMALEYYKKAEKKRHPKVENLAEIYYQKKDYTNLLRYLRKDYGDTFSAIYYGILYDHGYGVKQNAKKAIQYYEKAMSQSQYFYGLERLLYYYKKDPAFIDSEKFKQWIAYAQEYDMEVSEEYK</sequence>
<dbReference type="Pfam" id="PF08238">
    <property type="entry name" value="Sel1"/>
    <property type="match status" value="5"/>
</dbReference>
<gene>
    <name evidence="1" type="ORF">HMPREF0765_3999</name>
</gene>
<accession>C2G343</accession>
<dbReference type="PANTHER" id="PTHR11102:SF160">
    <property type="entry name" value="ERAD-ASSOCIATED E3 UBIQUITIN-PROTEIN LIGASE COMPONENT HRD3"/>
    <property type="match status" value="1"/>
</dbReference>
<comment type="caution">
    <text evidence="1">The sequence shown here is derived from an EMBL/GenBank/DDBJ whole genome shotgun (WGS) entry which is preliminary data.</text>
</comment>
<proteinExistence type="predicted"/>
<evidence type="ECO:0000313" key="2">
    <source>
        <dbReference type="Proteomes" id="UP000006241"/>
    </source>
</evidence>
<dbReference type="AlphaFoldDB" id="C2G343"/>
<dbReference type="PANTHER" id="PTHR11102">
    <property type="entry name" value="SEL-1-LIKE PROTEIN"/>
    <property type="match status" value="1"/>
</dbReference>
<dbReference type="InterPro" id="IPR032774">
    <property type="entry name" value="WG_beta_rep"/>
</dbReference>
<dbReference type="Proteomes" id="UP000006241">
    <property type="component" value="Unassembled WGS sequence"/>
</dbReference>